<reference evidence="3 4" key="1">
    <citation type="submission" date="2013-03" db="EMBL/GenBank/DDBJ databases">
        <title>The Genome Sequence of Capronia coronata CBS 617.96.</title>
        <authorList>
            <consortium name="The Broad Institute Genomics Platform"/>
            <person name="Cuomo C."/>
            <person name="de Hoog S."/>
            <person name="Gorbushina A."/>
            <person name="Walker B."/>
            <person name="Young S.K."/>
            <person name="Zeng Q."/>
            <person name="Gargeya S."/>
            <person name="Fitzgerald M."/>
            <person name="Haas B."/>
            <person name="Abouelleil A."/>
            <person name="Allen A.W."/>
            <person name="Alvarado L."/>
            <person name="Arachchi H.M."/>
            <person name="Berlin A.M."/>
            <person name="Chapman S.B."/>
            <person name="Gainer-Dewar J."/>
            <person name="Goldberg J."/>
            <person name="Griggs A."/>
            <person name="Gujja S."/>
            <person name="Hansen M."/>
            <person name="Howarth C."/>
            <person name="Imamovic A."/>
            <person name="Ireland A."/>
            <person name="Larimer J."/>
            <person name="McCowan C."/>
            <person name="Murphy C."/>
            <person name="Pearson M."/>
            <person name="Poon T.W."/>
            <person name="Priest M."/>
            <person name="Roberts A."/>
            <person name="Saif S."/>
            <person name="Shea T."/>
            <person name="Sisk P."/>
            <person name="Sykes S."/>
            <person name="Wortman J."/>
            <person name="Nusbaum C."/>
            <person name="Birren B."/>
        </authorList>
    </citation>
    <scope>NUCLEOTIDE SEQUENCE [LARGE SCALE GENOMIC DNA]</scope>
    <source>
        <strain evidence="3 4">CBS 617.96</strain>
    </source>
</reference>
<dbReference type="EMBL" id="AMWN01000011">
    <property type="protein sequence ID" value="EXJ78635.1"/>
    <property type="molecule type" value="Genomic_DNA"/>
</dbReference>
<dbReference type="Pfam" id="PF04749">
    <property type="entry name" value="PLAC8"/>
    <property type="match status" value="1"/>
</dbReference>
<feature type="compositionally biased region" description="Pro residues" evidence="1">
    <location>
        <begin position="117"/>
        <end position="128"/>
    </location>
</feature>
<dbReference type="AlphaFoldDB" id="W9XMS8"/>
<feature type="compositionally biased region" description="Basic and acidic residues" evidence="1">
    <location>
        <begin position="99"/>
        <end position="110"/>
    </location>
</feature>
<accession>W9XMS8</accession>
<dbReference type="RefSeq" id="XP_007728083.1">
    <property type="nucleotide sequence ID" value="XM_007729893.1"/>
</dbReference>
<name>W9XMS8_9EURO</name>
<proteinExistence type="predicted"/>
<organism evidence="3 4">
    <name type="scientific">Capronia coronata CBS 617.96</name>
    <dbReference type="NCBI Taxonomy" id="1182541"/>
    <lineage>
        <taxon>Eukaryota</taxon>
        <taxon>Fungi</taxon>
        <taxon>Dikarya</taxon>
        <taxon>Ascomycota</taxon>
        <taxon>Pezizomycotina</taxon>
        <taxon>Eurotiomycetes</taxon>
        <taxon>Chaetothyriomycetidae</taxon>
        <taxon>Chaetothyriales</taxon>
        <taxon>Herpotrichiellaceae</taxon>
        <taxon>Capronia</taxon>
    </lineage>
</organism>
<keyword evidence="2" id="KW-0472">Membrane</keyword>
<dbReference type="eggNOG" id="ENOG502S5E0">
    <property type="taxonomic scope" value="Eukaryota"/>
</dbReference>
<keyword evidence="2" id="KW-0812">Transmembrane</keyword>
<keyword evidence="2" id="KW-1133">Transmembrane helix</keyword>
<dbReference type="HOGENOM" id="CLU_050253_0_0_1"/>
<evidence type="ECO:0000313" key="3">
    <source>
        <dbReference type="EMBL" id="EXJ78635.1"/>
    </source>
</evidence>
<feature type="region of interest" description="Disordered" evidence="1">
    <location>
        <begin position="1"/>
        <end position="26"/>
    </location>
</feature>
<dbReference type="OrthoDB" id="1045822at2759"/>
<dbReference type="NCBIfam" id="TIGR01571">
    <property type="entry name" value="A_thal_Cys_rich"/>
    <property type="match status" value="1"/>
</dbReference>
<dbReference type="Proteomes" id="UP000019484">
    <property type="component" value="Unassembled WGS sequence"/>
</dbReference>
<evidence type="ECO:0000256" key="2">
    <source>
        <dbReference type="SAM" id="Phobius"/>
    </source>
</evidence>
<gene>
    <name evidence="3" type="ORF">A1O1_09036</name>
</gene>
<dbReference type="InterPro" id="IPR006461">
    <property type="entry name" value="PLAC_motif_containing"/>
</dbReference>
<sequence>MKPYEYPRVRPPTSLQAPQIPTGPRFSWMVDTPAEEENRVWTNNTARGAIHISIPTAMQGPGQEGQEGEAMEPRGYNYAAYAYQGRDVGGVVQQQQQQHIHDYEHQHQHQQDLYPTSPAPTPQGPIPLPAQTQSATHGPPLSRHERQAPIAADPVKQPQPQSQHPPHEPTTPIQPDVNPLTPTTPKVSDPASTTTTNMAIILPSSDPSHFSVGTFTPSPQAIRGGSWQHGLCSCAEPSTCMTALFCPCLVYGKTQYRLGLRADRKDPTNMLGYTAVNGSCIAFGVLCGVNGILAAIQHTRVRKAYHMNTEAGNIAGDCLNGCCCCCCVVAQDEKEVKFREEQARKPAGSTAGRREGYVAPTAMTFGAPPR</sequence>
<feature type="region of interest" description="Disordered" evidence="1">
    <location>
        <begin position="90"/>
        <end position="192"/>
    </location>
</feature>
<protein>
    <recommendedName>
        <fullName evidence="5">DUF614 domain-containing protein</fullName>
    </recommendedName>
</protein>
<evidence type="ECO:0008006" key="5">
    <source>
        <dbReference type="Google" id="ProtNLM"/>
    </source>
</evidence>
<dbReference type="PANTHER" id="PTHR15907">
    <property type="entry name" value="DUF614 FAMILY PROTEIN-RELATED"/>
    <property type="match status" value="1"/>
</dbReference>
<keyword evidence="4" id="KW-1185">Reference proteome</keyword>
<feature type="transmembrane region" description="Helical" evidence="2">
    <location>
        <begin position="270"/>
        <end position="296"/>
    </location>
</feature>
<evidence type="ECO:0000256" key="1">
    <source>
        <dbReference type="SAM" id="MobiDB-lite"/>
    </source>
</evidence>
<evidence type="ECO:0000313" key="4">
    <source>
        <dbReference type="Proteomes" id="UP000019484"/>
    </source>
</evidence>
<comment type="caution">
    <text evidence="3">The sequence shown here is derived from an EMBL/GenBank/DDBJ whole genome shotgun (WGS) entry which is preliminary data.</text>
</comment>
<feature type="compositionally biased region" description="Polar residues" evidence="1">
    <location>
        <begin position="180"/>
        <end position="192"/>
    </location>
</feature>
<dbReference type="GeneID" id="19163882"/>
<dbReference type="STRING" id="1182541.W9XMS8"/>